<evidence type="ECO:0000256" key="9">
    <source>
        <dbReference type="ARBA" id="ARBA00023125"/>
    </source>
</evidence>
<keyword evidence="6 15" id="KW-0347">Helicase</keyword>
<evidence type="ECO:0000256" key="14">
    <source>
        <dbReference type="ARBA" id="ARBA00048988"/>
    </source>
</evidence>
<evidence type="ECO:0000256" key="5">
    <source>
        <dbReference type="ARBA" id="ARBA00022801"/>
    </source>
</evidence>
<dbReference type="InterPro" id="IPR014017">
    <property type="entry name" value="DNA_helicase_UvrD-like_C"/>
</dbReference>
<dbReference type="InterPro" id="IPR011604">
    <property type="entry name" value="PDDEXK-like_dom_sf"/>
</dbReference>
<evidence type="ECO:0000256" key="6">
    <source>
        <dbReference type="ARBA" id="ARBA00022806"/>
    </source>
</evidence>
<dbReference type="InterPro" id="IPR014016">
    <property type="entry name" value="UvrD-like_ATP-bd"/>
</dbReference>
<comment type="catalytic activity">
    <reaction evidence="14">
        <text>ATP + H2O = ADP + phosphate + H(+)</text>
        <dbReference type="Rhea" id="RHEA:13065"/>
        <dbReference type="ChEBI" id="CHEBI:15377"/>
        <dbReference type="ChEBI" id="CHEBI:15378"/>
        <dbReference type="ChEBI" id="CHEBI:30616"/>
        <dbReference type="ChEBI" id="CHEBI:43474"/>
        <dbReference type="ChEBI" id="CHEBI:456216"/>
        <dbReference type="EC" id="5.6.2.4"/>
    </reaction>
</comment>
<evidence type="ECO:0000256" key="7">
    <source>
        <dbReference type="ARBA" id="ARBA00022839"/>
    </source>
</evidence>
<dbReference type="Proteomes" id="UP000824189">
    <property type="component" value="Unassembled WGS sequence"/>
</dbReference>
<evidence type="ECO:0000259" key="17">
    <source>
        <dbReference type="PROSITE" id="PS51217"/>
    </source>
</evidence>
<evidence type="ECO:0000256" key="15">
    <source>
        <dbReference type="PROSITE-ProRule" id="PRU00560"/>
    </source>
</evidence>
<dbReference type="EC" id="5.6.2.4" evidence="13"/>
<dbReference type="InterPro" id="IPR038726">
    <property type="entry name" value="PDDEXK_AddAB-type"/>
</dbReference>
<evidence type="ECO:0000256" key="13">
    <source>
        <dbReference type="ARBA" id="ARBA00034808"/>
    </source>
</evidence>
<evidence type="ECO:0000256" key="2">
    <source>
        <dbReference type="ARBA" id="ARBA00022722"/>
    </source>
</evidence>
<comment type="similarity">
    <text evidence="1">Belongs to the helicase family. UvrD subfamily.</text>
</comment>
<protein>
    <recommendedName>
        <fullName evidence="13">DNA 3'-5' helicase</fullName>
        <ecNumber evidence="13">5.6.2.4</ecNumber>
    </recommendedName>
</protein>
<evidence type="ECO:0000256" key="12">
    <source>
        <dbReference type="ARBA" id="ARBA00034617"/>
    </source>
</evidence>
<dbReference type="Gene3D" id="3.90.320.10">
    <property type="match status" value="1"/>
</dbReference>
<evidence type="ECO:0000313" key="19">
    <source>
        <dbReference type="Proteomes" id="UP000824189"/>
    </source>
</evidence>
<dbReference type="SUPFAM" id="SSF52540">
    <property type="entry name" value="P-loop containing nucleoside triphosphate hydrolases"/>
    <property type="match status" value="1"/>
</dbReference>
<evidence type="ECO:0000313" key="18">
    <source>
        <dbReference type="EMBL" id="HIW96202.1"/>
    </source>
</evidence>
<feature type="domain" description="UvrD-like helicase ATP-binding" evidence="16">
    <location>
        <begin position="48"/>
        <end position="347"/>
    </location>
</feature>
<dbReference type="GO" id="GO:0005524">
    <property type="term" value="F:ATP binding"/>
    <property type="evidence" value="ECO:0007669"/>
    <property type="project" value="UniProtKB-UniRule"/>
</dbReference>
<dbReference type="PROSITE" id="PS51217">
    <property type="entry name" value="UVRD_HELICASE_CTER"/>
    <property type="match status" value="1"/>
</dbReference>
<dbReference type="PROSITE" id="PS51198">
    <property type="entry name" value="UVRD_HELICASE_ATP_BIND"/>
    <property type="match status" value="1"/>
</dbReference>
<dbReference type="EMBL" id="DXFZ01000087">
    <property type="protein sequence ID" value="HIW96202.1"/>
    <property type="molecule type" value="Genomic_DNA"/>
</dbReference>
<comment type="caution">
    <text evidence="18">The sequence shown here is derived from an EMBL/GenBank/DDBJ whole genome shotgun (WGS) entry which is preliminary data.</text>
</comment>
<dbReference type="GO" id="GO:0000725">
    <property type="term" value="P:recombinational repair"/>
    <property type="evidence" value="ECO:0007669"/>
    <property type="project" value="TreeGrafter"/>
</dbReference>
<dbReference type="GO" id="GO:0005829">
    <property type="term" value="C:cytosol"/>
    <property type="evidence" value="ECO:0007669"/>
    <property type="project" value="TreeGrafter"/>
</dbReference>
<dbReference type="Gene3D" id="1.10.486.10">
    <property type="entry name" value="PCRA, domain 4"/>
    <property type="match status" value="1"/>
</dbReference>
<dbReference type="Pfam" id="PF00580">
    <property type="entry name" value="UvrD-helicase"/>
    <property type="match status" value="1"/>
</dbReference>
<keyword evidence="10" id="KW-0234">DNA repair</keyword>
<keyword evidence="2" id="KW-0540">Nuclease</keyword>
<proteinExistence type="inferred from homology"/>
<comment type="catalytic activity">
    <reaction evidence="12">
        <text>Couples ATP hydrolysis with the unwinding of duplex DNA by translocating in the 3'-5' direction.</text>
        <dbReference type="EC" id="5.6.2.4"/>
    </reaction>
</comment>
<dbReference type="GO" id="GO:0033202">
    <property type="term" value="C:DNA helicase complex"/>
    <property type="evidence" value="ECO:0007669"/>
    <property type="project" value="TreeGrafter"/>
</dbReference>
<dbReference type="GO" id="GO:0003677">
    <property type="term" value="F:DNA binding"/>
    <property type="evidence" value="ECO:0007669"/>
    <property type="project" value="UniProtKB-KW"/>
</dbReference>
<reference evidence="18" key="1">
    <citation type="journal article" date="2021" name="PeerJ">
        <title>Extensive microbial diversity within the chicken gut microbiome revealed by metagenomics and culture.</title>
        <authorList>
            <person name="Gilroy R."/>
            <person name="Ravi A."/>
            <person name="Getino M."/>
            <person name="Pursley I."/>
            <person name="Horton D.L."/>
            <person name="Alikhan N.F."/>
            <person name="Baker D."/>
            <person name="Gharbi K."/>
            <person name="Hall N."/>
            <person name="Watson M."/>
            <person name="Adriaenssens E.M."/>
            <person name="Foster-Nyarko E."/>
            <person name="Jarju S."/>
            <person name="Secka A."/>
            <person name="Antonio M."/>
            <person name="Oren A."/>
            <person name="Chaudhuri R.R."/>
            <person name="La Ragione R."/>
            <person name="Hildebrand F."/>
            <person name="Pallen M.J."/>
        </authorList>
    </citation>
    <scope>NUCLEOTIDE SEQUENCE</scope>
    <source>
        <strain evidence="18">4376</strain>
    </source>
</reference>
<evidence type="ECO:0000259" key="16">
    <source>
        <dbReference type="PROSITE" id="PS51198"/>
    </source>
</evidence>
<keyword evidence="8 15" id="KW-0067">ATP-binding</keyword>
<name>A0A9D1S0U0_9CORY</name>
<keyword evidence="7" id="KW-0269">Exonuclease</keyword>
<dbReference type="InterPro" id="IPR013986">
    <property type="entry name" value="DExx_box_DNA_helicase_dom_sf"/>
</dbReference>
<feature type="domain" description="UvrD-like helicase C-terminal" evidence="17">
    <location>
        <begin position="343"/>
        <end position="662"/>
    </location>
</feature>
<dbReference type="Gene3D" id="3.40.50.300">
    <property type="entry name" value="P-loop containing nucleotide triphosphate hydrolases"/>
    <property type="match status" value="2"/>
</dbReference>
<evidence type="ECO:0000256" key="1">
    <source>
        <dbReference type="ARBA" id="ARBA00009922"/>
    </source>
</evidence>
<dbReference type="Pfam" id="PF12705">
    <property type="entry name" value="PDDEXK_1"/>
    <property type="match status" value="1"/>
</dbReference>
<dbReference type="InterPro" id="IPR000212">
    <property type="entry name" value="DNA_helicase_UvrD/REP"/>
</dbReference>
<dbReference type="PANTHER" id="PTHR11070">
    <property type="entry name" value="UVRD / RECB / PCRA DNA HELICASE FAMILY MEMBER"/>
    <property type="match status" value="1"/>
</dbReference>
<dbReference type="Pfam" id="PF13361">
    <property type="entry name" value="UvrD_C"/>
    <property type="match status" value="1"/>
</dbReference>
<dbReference type="Gene3D" id="1.10.10.160">
    <property type="match status" value="1"/>
</dbReference>
<evidence type="ECO:0000256" key="10">
    <source>
        <dbReference type="ARBA" id="ARBA00023204"/>
    </source>
</evidence>
<dbReference type="GO" id="GO:0043138">
    <property type="term" value="F:3'-5' DNA helicase activity"/>
    <property type="evidence" value="ECO:0007669"/>
    <property type="project" value="UniProtKB-EC"/>
</dbReference>
<keyword evidence="11" id="KW-0413">Isomerase</keyword>
<keyword evidence="4" id="KW-0227">DNA damage</keyword>
<organism evidence="18 19">
    <name type="scientific">Candidatus Corynebacterium gallistercoris</name>
    <dbReference type="NCBI Taxonomy" id="2838530"/>
    <lineage>
        <taxon>Bacteria</taxon>
        <taxon>Bacillati</taxon>
        <taxon>Actinomycetota</taxon>
        <taxon>Actinomycetes</taxon>
        <taxon>Mycobacteriales</taxon>
        <taxon>Corynebacteriaceae</taxon>
        <taxon>Corynebacterium</taxon>
    </lineage>
</organism>
<evidence type="ECO:0000256" key="3">
    <source>
        <dbReference type="ARBA" id="ARBA00022741"/>
    </source>
</evidence>
<reference evidence="18" key="2">
    <citation type="submission" date="2021-04" db="EMBL/GenBank/DDBJ databases">
        <authorList>
            <person name="Gilroy R."/>
        </authorList>
    </citation>
    <scope>NUCLEOTIDE SEQUENCE</scope>
    <source>
        <strain evidence="18">4376</strain>
    </source>
</reference>
<dbReference type="GO" id="GO:0004527">
    <property type="term" value="F:exonuclease activity"/>
    <property type="evidence" value="ECO:0007669"/>
    <property type="project" value="UniProtKB-KW"/>
</dbReference>
<keyword evidence="5 15" id="KW-0378">Hydrolase</keyword>
<evidence type="ECO:0000256" key="11">
    <source>
        <dbReference type="ARBA" id="ARBA00023235"/>
    </source>
</evidence>
<evidence type="ECO:0000256" key="4">
    <source>
        <dbReference type="ARBA" id="ARBA00022763"/>
    </source>
</evidence>
<keyword evidence="9" id="KW-0238">DNA-binding</keyword>
<gene>
    <name evidence="18" type="ORF">H9867_06950</name>
</gene>
<dbReference type="AlphaFoldDB" id="A0A9D1S0U0"/>
<evidence type="ECO:0000256" key="8">
    <source>
        <dbReference type="ARBA" id="ARBA00022840"/>
    </source>
</evidence>
<keyword evidence="3 15" id="KW-0547">Nucleotide-binding</keyword>
<dbReference type="PANTHER" id="PTHR11070:SF59">
    <property type="entry name" value="DNA 3'-5' HELICASE"/>
    <property type="match status" value="1"/>
</dbReference>
<accession>A0A9D1S0U0</accession>
<dbReference type="InterPro" id="IPR027417">
    <property type="entry name" value="P-loop_NTPase"/>
</dbReference>
<sequence>MSGDEQQLLDFGGLDRRVGSATEPVVTLVPRGRAGAGDAGAQASFDGLAGALVAGDERLDHEHPYAVLGGPGTGKTSLLIEAAVEFMRAGGAAEEIMFFAATKEAATDLRNRIFARLTAEGDYAATGSLVRSVHSWAFAFYRSIQLQRGKPAPRLMTGAEHDMQIREILRGTALDGNRYWPENVVPALTYVGFARQLRDLLLRAAERNVSAEQLVAYGEEYDRPMWVGAGRFLQEFNQVQRLSAAHNLNASELLHATLAALETPEGQGELERQKKRTRLLLVDDAHNLDPASGQFIQAFITQGVRTLIAGDPDQCVFHFRGADEEFLTRAAAVEDHRVVLSNSPRLSPATARAVDALRGHLPPLPTRVEVRGGSQVEDALELVESGTATAERLEVTDAVRRAHVEHGVPWEQIAVIVRGTGDIPALRRVLMSHGVPVQVDPTSIVLAEQPLVRMLLLALEASYRPLRAAEVLDLLESNVGGADPVMVRRVQRAMARAIRSARLRGRPIPAHDDGRPYQAMDLLAAYVIDQEAYGWVTEFFGPREHGVVERITAVITAGRVAQQERATTEMVLWKIWQATELSTRLQTHALRGGTLGAQADQDLDSVMNLFDLLGDFVERNPKAATATFIEEVRSQELPTGTRDRRGVMPGAVEILPAHAAAGKQWRVVIVAGVQEDSWPAGPTVGGLFGQLELVDLVDRGVTPQTPISRVAEAIQEERRLFLLAISRATEKTVVTWIRSSGDEAQVPSRFVGEIGAGVASPQKNTARNHSEKTAELHQHLPRVLAMEPLVAELRDAVTDASRPGHERHAAARNLAKLAQAGVHGADPANWWGHVPVSTQNTLIQGGRIVLSPSTLEALGQCALRYVLDRKVVTSDTTEAMRIGTLVHALAEEIVAGMSVEDAQSFVRVALPALSTEPVWKIPQLVDQWVAGIERLHAFIHHEMSRENTRVETERKLEGKVGVTANGYTVTLSGRADLLVITESQPDVAQVRVVDFKTGKSAKTKAEAEESPQLAAYQFLVALEYGPAASMGAELVFPAVSKAKGITVREQAPKHSVELDDVHEEILTLADASAGSEFTATVGNHCTWCSFKQVCPAQPEGKQVV</sequence>
<feature type="binding site" evidence="15">
    <location>
        <begin position="69"/>
        <end position="76"/>
    </location>
    <ligand>
        <name>ATP</name>
        <dbReference type="ChEBI" id="CHEBI:30616"/>
    </ligand>
</feature>